<name>A0A212R308_9PROT</name>
<sequence length="72" mass="8402">MQRAYGTDCRHDLARHCDPRNPSFSSYIVQPVATPVLTQQTLDMEVGFHFEVQSVPRRSQKALLLFQRTLRR</sequence>
<evidence type="ECO:0000313" key="2">
    <source>
        <dbReference type="Proteomes" id="UP000197065"/>
    </source>
</evidence>
<dbReference type="Proteomes" id="UP000197065">
    <property type="component" value="Unassembled WGS sequence"/>
</dbReference>
<proteinExistence type="predicted"/>
<dbReference type="AlphaFoldDB" id="A0A212R308"/>
<keyword evidence="2" id="KW-1185">Reference proteome</keyword>
<dbReference type="EMBL" id="FYEH01000005">
    <property type="protein sequence ID" value="SNB66380.1"/>
    <property type="molecule type" value="Genomic_DNA"/>
</dbReference>
<organism evidence="1 2">
    <name type="scientific">Arboricoccus pini</name>
    <dbReference type="NCBI Taxonomy" id="1963835"/>
    <lineage>
        <taxon>Bacteria</taxon>
        <taxon>Pseudomonadati</taxon>
        <taxon>Pseudomonadota</taxon>
        <taxon>Alphaproteobacteria</taxon>
        <taxon>Geminicoccales</taxon>
        <taxon>Geminicoccaceae</taxon>
        <taxon>Arboricoccus</taxon>
    </lineage>
</organism>
<reference evidence="1 2" key="1">
    <citation type="submission" date="2017-06" db="EMBL/GenBank/DDBJ databases">
        <authorList>
            <person name="Kim H.J."/>
            <person name="Triplett B.A."/>
        </authorList>
    </citation>
    <scope>NUCLEOTIDE SEQUENCE [LARGE SCALE GENOMIC DNA]</scope>
    <source>
        <strain evidence="1 2">B29T1</strain>
    </source>
</reference>
<evidence type="ECO:0000313" key="1">
    <source>
        <dbReference type="EMBL" id="SNB66380.1"/>
    </source>
</evidence>
<gene>
    <name evidence="1" type="ORF">SAMN07250955_10595</name>
</gene>
<protein>
    <submittedName>
        <fullName evidence="1">Uncharacterized protein</fullName>
    </submittedName>
</protein>
<accession>A0A212R308</accession>